<evidence type="ECO:0000256" key="1">
    <source>
        <dbReference type="PROSITE-ProRule" id="PRU00024"/>
    </source>
</evidence>
<dbReference type="AlphaFoldDB" id="A0ABD0KXN2"/>
<feature type="domain" description="B box-type" evidence="3">
    <location>
        <begin position="188"/>
        <end position="229"/>
    </location>
</feature>
<feature type="non-terminal residue" evidence="4">
    <location>
        <position position="657"/>
    </location>
</feature>
<dbReference type="Gene3D" id="3.30.160.60">
    <property type="entry name" value="Classic Zinc Finger"/>
    <property type="match status" value="1"/>
</dbReference>
<evidence type="ECO:0000256" key="2">
    <source>
        <dbReference type="SAM" id="Phobius"/>
    </source>
</evidence>
<comment type="caution">
    <text evidence="4">The sequence shown here is derived from an EMBL/GenBank/DDBJ whole genome shotgun (WGS) entry which is preliminary data.</text>
</comment>
<dbReference type="SMART" id="SM00336">
    <property type="entry name" value="BBOX"/>
    <property type="match status" value="1"/>
</dbReference>
<proteinExistence type="predicted"/>
<dbReference type="Pfam" id="PF00643">
    <property type="entry name" value="zf-B_box"/>
    <property type="match status" value="1"/>
</dbReference>
<dbReference type="Gene3D" id="1.20.140.150">
    <property type="match status" value="1"/>
</dbReference>
<dbReference type="InterPro" id="IPR047153">
    <property type="entry name" value="TRIM45/56/19-like"/>
</dbReference>
<protein>
    <recommendedName>
        <fullName evidence="3">B box-type domain-containing protein</fullName>
    </recommendedName>
</protein>
<keyword evidence="1" id="KW-0862">Zinc</keyword>
<sequence>MLMSGHFAASLAMLLIAAIFYLVAIGTNSWSTSGQVLTFGLWKFCMDTEGKKEWRCVPNKTDFSLAAQAFSMLAVLCYAVSFLMYLAYIVFPSLGRSRPVTMALCLLGFSVGPVAREYSALATLSSFSLSTQRFKQMTNGWKCLQDLVDTSSQSLECPLCRKQTSVPRGGVCKFQINFYIADDIQRRQTTEYCPQHPEEELRYYCVNCDVPVCRDCQMLNHNGHTVKLLQEEIVLAKRDLRKDKRRLSNCKHKVNGVLENVKANQYDLVKQRRTVKQVVDDWEDDLITIVKQECAAVRKKAIGSVYNATEKLKFSLEQDESRLRTNMQTVESLEKDVSEALQGGNSQRILKLRKEMKTGRGSKTRLDQLSHSCADVQAASSTHTPLLYVNNITERDIRSLLRQAQPVLQVPKIRHMFQCAGNYIHDIVPTEDGRVWVAQESSWSTILYTSSGRITWRATTDAHDRECIVRIRARYYLVSTRDNLFHDLTARRLESTSINSETYSLTDLLFSAYWSATDAFSADPHLEENITRVSYDTTEERLCVLSKHDLRAMDADKDGKVFAVLDDCVAHLLVYRYGDKQPFATYNAGGAAFDPRDVCFCEIGGRERLIVADCQSDSLHVLDVRKHSCKLLGHMGRDSPLLVKPIKLCPDNMGRLW</sequence>
<name>A0ABD0KXN2_9CAEN</name>
<dbReference type="PANTHER" id="PTHR25462:SF296">
    <property type="entry name" value="MEIOTIC P26, ISOFORM F"/>
    <property type="match status" value="1"/>
</dbReference>
<evidence type="ECO:0000313" key="5">
    <source>
        <dbReference type="Proteomes" id="UP001519460"/>
    </source>
</evidence>
<evidence type="ECO:0000259" key="3">
    <source>
        <dbReference type="PROSITE" id="PS50119"/>
    </source>
</evidence>
<reference evidence="4 5" key="1">
    <citation type="journal article" date="2023" name="Sci. Data">
        <title>Genome assembly of the Korean intertidal mud-creeper Batillaria attramentaria.</title>
        <authorList>
            <person name="Patra A.K."/>
            <person name="Ho P.T."/>
            <person name="Jun S."/>
            <person name="Lee S.J."/>
            <person name="Kim Y."/>
            <person name="Won Y.J."/>
        </authorList>
    </citation>
    <scope>NUCLEOTIDE SEQUENCE [LARGE SCALE GENOMIC DNA]</scope>
    <source>
        <strain evidence="4">Wonlab-2016</strain>
    </source>
</reference>
<dbReference type="Proteomes" id="UP001519460">
    <property type="component" value="Unassembled WGS sequence"/>
</dbReference>
<keyword evidence="1" id="KW-0479">Metal-binding</keyword>
<keyword evidence="2" id="KW-0472">Membrane</keyword>
<gene>
    <name evidence="4" type="ORF">BaRGS_00016775</name>
</gene>
<dbReference type="PANTHER" id="PTHR25462">
    <property type="entry name" value="BONUS, ISOFORM C-RELATED"/>
    <property type="match status" value="1"/>
</dbReference>
<dbReference type="SUPFAM" id="SSF57845">
    <property type="entry name" value="B-box zinc-binding domain"/>
    <property type="match status" value="1"/>
</dbReference>
<feature type="transmembrane region" description="Helical" evidence="2">
    <location>
        <begin position="69"/>
        <end position="91"/>
    </location>
</feature>
<organism evidence="4 5">
    <name type="scientific">Batillaria attramentaria</name>
    <dbReference type="NCBI Taxonomy" id="370345"/>
    <lineage>
        <taxon>Eukaryota</taxon>
        <taxon>Metazoa</taxon>
        <taxon>Spiralia</taxon>
        <taxon>Lophotrochozoa</taxon>
        <taxon>Mollusca</taxon>
        <taxon>Gastropoda</taxon>
        <taxon>Caenogastropoda</taxon>
        <taxon>Sorbeoconcha</taxon>
        <taxon>Cerithioidea</taxon>
        <taxon>Batillariidae</taxon>
        <taxon>Batillaria</taxon>
    </lineage>
</organism>
<keyword evidence="2" id="KW-1133">Transmembrane helix</keyword>
<dbReference type="InterPro" id="IPR000315">
    <property type="entry name" value="Znf_B-box"/>
</dbReference>
<evidence type="ECO:0000313" key="4">
    <source>
        <dbReference type="EMBL" id="KAK7491929.1"/>
    </source>
</evidence>
<dbReference type="SUPFAM" id="SSF69322">
    <property type="entry name" value="Tricorn protease domain 2"/>
    <property type="match status" value="1"/>
</dbReference>
<dbReference type="GO" id="GO:0008270">
    <property type="term" value="F:zinc ion binding"/>
    <property type="evidence" value="ECO:0007669"/>
    <property type="project" value="UniProtKB-KW"/>
</dbReference>
<dbReference type="PROSITE" id="PS50119">
    <property type="entry name" value="ZF_BBOX"/>
    <property type="match status" value="1"/>
</dbReference>
<accession>A0ABD0KXN2</accession>
<keyword evidence="5" id="KW-1185">Reference proteome</keyword>
<keyword evidence="2" id="KW-0812">Transmembrane</keyword>
<dbReference type="EMBL" id="JACVVK020000108">
    <property type="protein sequence ID" value="KAK7491929.1"/>
    <property type="molecule type" value="Genomic_DNA"/>
</dbReference>
<keyword evidence="1" id="KW-0863">Zinc-finger</keyword>